<keyword evidence="1" id="KW-0675">Receptor</keyword>
<accession>A0A385IUT3</accession>
<evidence type="ECO:0000313" key="1">
    <source>
        <dbReference type="EMBL" id="AXY87912.1"/>
    </source>
</evidence>
<reference evidence="1" key="1">
    <citation type="journal article" date="2018" name="Comp. Biochem. Physiol. Part D Genomics Proteomics">
        <title>Identification of candidate olfactory genes in cicada Subpsaltria yangi by antennal transcriptome analysis.</title>
        <authorList>
            <person name="Qi M."/>
            <person name="Wei S."/>
            <person name="Wei C."/>
        </authorList>
    </citation>
    <scope>NUCLEOTIDE SEQUENCE</scope>
</reference>
<protein>
    <submittedName>
        <fullName evidence="1">Odorant receptor 25</fullName>
    </submittedName>
</protein>
<organism evidence="1">
    <name type="scientific">Subpsaltria yangi</name>
    <dbReference type="NCBI Taxonomy" id="1195109"/>
    <lineage>
        <taxon>Eukaryota</taxon>
        <taxon>Metazoa</taxon>
        <taxon>Ecdysozoa</taxon>
        <taxon>Arthropoda</taxon>
        <taxon>Hexapoda</taxon>
        <taxon>Insecta</taxon>
        <taxon>Pterygota</taxon>
        <taxon>Neoptera</taxon>
        <taxon>Paraneoptera</taxon>
        <taxon>Hemiptera</taxon>
        <taxon>Auchenorrhyncha</taxon>
        <taxon>Cicadoidea</taxon>
        <taxon>Cicadidae</taxon>
        <taxon>Tibicininae</taxon>
        <taxon>Tibicinini</taxon>
        <taxon>Subpsaltria</taxon>
    </lineage>
</organism>
<dbReference type="AlphaFoldDB" id="A0A385IUT3"/>
<dbReference type="EMBL" id="MH230253">
    <property type="protein sequence ID" value="AXY87912.1"/>
    <property type="molecule type" value="mRNA"/>
</dbReference>
<sequence>MQLLLYSTTETTVCIIEVNIIRCIFFIKKKILHFSNYIFNVKRKFTKVLSNHFMVYNYRTYVLVVQTTILSPPVL</sequence>
<name>A0A385IUT3_9HEMI</name>
<proteinExistence type="evidence at transcript level"/>